<evidence type="ECO:0000313" key="10">
    <source>
        <dbReference type="Proteomes" id="UP001652621"/>
    </source>
</evidence>
<organism evidence="10 11">
    <name type="scientific">Musca domestica</name>
    <name type="common">House fly</name>
    <dbReference type="NCBI Taxonomy" id="7370"/>
    <lineage>
        <taxon>Eukaryota</taxon>
        <taxon>Metazoa</taxon>
        <taxon>Ecdysozoa</taxon>
        <taxon>Arthropoda</taxon>
        <taxon>Hexapoda</taxon>
        <taxon>Insecta</taxon>
        <taxon>Pterygota</taxon>
        <taxon>Neoptera</taxon>
        <taxon>Endopterygota</taxon>
        <taxon>Diptera</taxon>
        <taxon>Brachycera</taxon>
        <taxon>Muscomorpha</taxon>
        <taxon>Muscoidea</taxon>
        <taxon>Muscidae</taxon>
        <taxon>Musca</taxon>
    </lineage>
</organism>
<dbReference type="PANTHER" id="PTHR24336:SF8">
    <property type="entry name" value="LADYBIRD EARLY-RELATED"/>
    <property type="match status" value="1"/>
</dbReference>
<keyword evidence="7" id="KW-0175">Coiled coil</keyword>
<accession>A0ABM3V6Q0</accession>
<reference evidence="11" key="1">
    <citation type="submission" date="2025-08" db="UniProtKB">
        <authorList>
            <consortium name="RefSeq"/>
        </authorList>
    </citation>
    <scope>IDENTIFICATION</scope>
    <source>
        <strain evidence="11">Aabys</strain>
        <tissue evidence="11">Whole body</tissue>
    </source>
</reference>
<evidence type="ECO:0000256" key="6">
    <source>
        <dbReference type="RuleBase" id="RU000682"/>
    </source>
</evidence>
<feature type="compositionally biased region" description="Low complexity" evidence="8">
    <location>
        <begin position="526"/>
        <end position="551"/>
    </location>
</feature>
<dbReference type="InterPro" id="IPR009057">
    <property type="entry name" value="Homeodomain-like_sf"/>
</dbReference>
<evidence type="ECO:0000259" key="9">
    <source>
        <dbReference type="PROSITE" id="PS50071"/>
    </source>
</evidence>
<protein>
    <submittedName>
        <fullName evidence="11">Homeobox protein Hmx isoform X2</fullName>
    </submittedName>
</protein>
<evidence type="ECO:0000313" key="11">
    <source>
        <dbReference type="RefSeq" id="XP_058981462.1"/>
    </source>
</evidence>
<dbReference type="SUPFAM" id="SSF46689">
    <property type="entry name" value="Homeodomain-like"/>
    <property type="match status" value="1"/>
</dbReference>
<feature type="compositionally biased region" description="Basic and acidic residues" evidence="8">
    <location>
        <begin position="96"/>
        <end position="108"/>
    </location>
</feature>
<feature type="DNA-binding region" description="Homeobox" evidence="5">
    <location>
        <begin position="331"/>
        <end position="390"/>
    </location>
</feature>
<keyword evidence="4 5" id="KW-0539">Nucleus</keyword>
<feature type="compositionally biased region" description="Polar residues" evidence="8">
    <location>
        <begin position="109"/>
        <end position="119"/>
    </location>
</feature>
<feature type="compositionally biased region" description="Polar residues" evidence="8">
    <location>
        <begin position="267"/>
        <end position="285"/>
    </location>
</feature>
<feature type="region of interest" description="Disordered" evidence="8">
    <location>
        <begin position="96"/>
        <end position="119"/>
    </location>
</feature>
<dbReference type="Gene3D" id="1.10.10.60">
    <property type="entry name" value="Homeodomain-like"/>
    <property type="match status" value="1"/>
</dbReference>
<keyword evidence="2 5" id="KW-0238">DNA-binding</keyword>
<name>A0ABM3V6Q0_MUSDO</name>
<evidence type="ECO:0000256" key="8">
    <source>
        <dbReference type="SAM" id="MobiDB-lite"/>
    </source>
</evidence>
<gene>
    <name evidence="11" type="primary">LOC101891051</name>
</gene>
<feature type="compositionally biased region" description="Low complexity" evidence="8">
    <location>
        <begin position="230"/>
        <end position="241"/>
    </location>
</feature>
<feature type="compositionally biased region" description="Acidic residues" evidence="8">
    <location>
        <begin position="249"/>
        <end position="259"/>
    </location>
</feature>
<sequence length="551" mass="60520">MCGLLKELPLPPTTMIRSSSPAMSEISVGSPSPPPMHRSYILSSNSKLHSLQNGLKRIKNTLETSQNGEFVAPLPQRRKSSNERVKSFSIADILGKKEEDTKSGERKSTTPPQISVNPNISGPVIANGLPISMAPVVPAANSLIMLELPKVLPPPWTDPTRLPPNVTSTHIPSLAPFFPPALLHYEQRLAWDYQRQLQEHFHAQAQLLRQMSLDPNIIPSEDGSERGGSRDSSSGGSRCCSPEVNVASSDEEADDDDNNSEDRGKRQSQLQERLSQTTTEGSNKGASEKTSKVPSDTPLDALFQLSTKNFDEDQDPATLSIFATRPNPKKKRKSRTAFTNHQIFELEKRFLYQKYLSPADRDEIAAGLGLSNAQVITWFQNRRAKLKRDMEELKKDVESVKQLSAHKSFLENVNDLSILKTRPVSRHHQPHPHSQQHSEIRHTAAAATHGNPGTSTGATSATMPPTGPTISVQQSPSTMPILLHPHLQPHIIPVRNTCNEIREPQTPVTATINDASEESSHANAGQSSSPHQPPTTTTTTRSISQINNSRG</sequence>
<comment type="subcellular location">
    <subcellularLocation>
        <location evidence="1 5 6">Nucleus</location>
    </subcellularLocation>
</comment>
<evidence type="ECO:0000256" key="5">
    <source>
        <dbReference type="PROSITE-ProRule" id="PRU00108"/>
    </source>
</evidence>
<dbReference type="GO" id="GO:0003677">
    <property type="term" value="F:DNA binding"/>
    <property type="evidence" value="ECO:0007669"/>
    <property type="project" value="UniProtKB-KW"/>
</dbReference>
<dbReference type="PROSITE" id="PS00027">
    <property type="entry name" value="HOMEOBOX_1"/>
    <property type="match status" value="1"/>
</dbReference>
<dbReference type="InterPro" id="IPR051892">
    <property type="entry name" value="LBX_TF"/>
</dbReference>
<keyword evidence="3 5" id="KW-0371">Homeobox</keyword>
<dbReference type="PANTHER" id="PTHR24336">
    <property type="entry name" value="TRANSCRIPTION FACTOR LBX"/>
    <property type="match status" value="1"/>
</dbReference>
<dbReference type="RefSeq" id="XP_058981462.1">
    <property type="nucleotide sequence ID" value="XM_059125479.1"/>
</dbReference>
<proteinExistence type="predicted"/>
<feature type="region of interest" description="Disordered" evidence="8">
    <location>
        <begin position="8"/>
        <end position="34"/>
    </location>
</feature>
<dbReference type="InterPro" id="IPR017970">
    <property type="entry name" value="Homeobox_CS"/>
</dbReference>
<dbReference type="PROSITE" id="PS50071">
    <property type="entry name" value="HOMEOBOX_2"/>
    <property type="match status" value="1"/>
</dbReference>
<dbReference type="Proteomes" id="UP001652621">
    <property type="component" value="Unplaced"/>
</dbReference>
<evidence type="ECO:0000256" key="2">
    <source>
        <dbReference type="ARBA" id="ARBA00023125"/>
    </source>
</evidence>
<dbReference type="CDD" id="cd00086">
    <property type="entry name" value="homeodomain"/>
    <property type="match status" value="1"/>
</dbReference>
<feature type="coiled-coil region" evidence="7">
    <location>
        <begin position="376"/>
        <end position="403"/>
    </location>
</feature>
<dbReference type="GeneID" id="101891051"/>
<feature type="region of interest" description="Disordered" evidence="8">
    <location>
        <begin position="512"/>
        <end position="551"/>
    </location>
</feature>
<feature type="region of interest" description="Disordered" evidence="8">
    <location>
        <begin position="215"/>
        <end position="298"/>
    </location>
</feature>
<feature type="region of interest" description="Disordered" evidence="8">
    <location>
        <begin position="423"/>
        <end position="475"/>
    </location>
</feature>
<keyword evidence="10" id="KW-1185">Reference proteome</keyword>
<feature type="compositionally biased region" description="Polar residues" evidence="8">
    <location>
        <begin position="15"/>
        <end position="30"/>
    </location>
</feature>
<dbReference type="Pfam" id="PF00046">
    <property type="entry name" value="Homeodomain"/>
    <property type="match status" value="1"/>
</dbReference>
<evidence type="ECO:0000256" key="3">
    <source>
        <dbReference type="ARBA" id="ARBA00023155"/>
    </source>
</evidence>
<evidence type="ECO:0000256" key="7">
    <source>
        <dbReference type="SAM" id="Coils"/>
    </source>
</evidence>
<evidence type="ECO:0000256" key="1">
    <source>
        <dbReference type="ARBA" id="ARBA00004123"/>
    </source>
</evidence>
<evidence type="ECO:0000256" key="4">
    <source>
        <dbReference type="ARBA" id="ARBA00023242"/>
    </source>
</evidence>
<feature type="domain" description="Homeobox" evidence="9">
    <location>
        <begin position="329"/>
        <end position="389"/>
    </location>
</feature>
<dbReference type="SMART" id="SM00389">
    <property type="entry name" value="HOX"/>
    <property type="match status" value="1"/>
</dbReference>
<feature type="compositionally biased region" description="Polar residues" evidence="8">
    <location>
        <begin position="451"/>
        <end position="475"/>
    </location>
</feature>
<dbReference type="InterPro" id="IPR001356">
    <property type="entry name" value="HD"/>
</dbReference>